<evidence type="ECO:0000313" key="1">
    <source>
        <dbReference type="EMBL" id="KAK4025080.1"/>
    </source>
</evidence>
<organism evidence="1 2">
    <name type="scientific">Daphnia magna</name>
    <dbReference type="NCBI Taxonomy" id="35525"/>
    <lineage>
        <taxon>Eukaryota</taxon>
        <taxon>Metazoa</taxon>
        <taxon>Ecdysozoa</taxon>
        <taxon>Arthropoda</taxon>
        <taxon>Crustacea</taxon>
        <taxon>Branchiopoda</taxon>
        <taxon>Diplostraca</taxon>
        <taxon>Cladocera</taxon>
        <taxon>Anomopoda</taxon>
        <taxon>Daphniidae</taxon>
        <taxon>Daphnia</taxon>
    </lineage>
</organism>
<keyword evidence="2" id="KW-1185">Reference proteome</keyword>
<accession>A0ABR0AIY2</accession>
<protein>
    <submittedName>
        <fullName evidence="1">Uncharacterized protein</fullName>
    </submittedName>
</protein>
<proteinExistence type="predicted"/>
<reference evidence="1 2" key="1">
    <citation type="journal article" date="2023" name="Nucleic Acids Res.">
        <title>The hologenome of Daphnia magna reveals possible DNA methylation and microbiome-mediated evolution of the host genome.</title>
        <authorList>
            <person name="Chaturvedi A."/>
            <person name="Li X."/>
            <person name="Dhandapani V."/>
            <person name="Marshall H."/>
            <person name="Kissane S."/>
            <person name="Cuenca-Cambronero M."/>
            <person name="Asole G."/>
            <person name="Calvet F."/>
            <person name="Ruiz-Romero M."/>
            <person name="Marangio P."/>
            <person name="Guigo R."/>
            <person name="Rago D."/>
            <person name="Mirbahai L."/>
            <person name="Eastwood N."/>
            <person name="Colbourne J.K."/>
            <person name="Zhou J."/>
            <person name="Mallon E."/>
            <person name="Orsini L."/>
        </authorList>
    </citation>
    <scope>NUCLEOTIDE SEQUENCE [LARGE SCALE GENOMIC DNA]</scope>
    <source>
        <strain evidence="1">LRV0_1</strain>
    </source>
</reference>
<dbReference type="EMBL" id="JAOYFB010000037">
    <property type="protein sequence ID" value="KAK4025080.1"/>
    <property type="molecule type" value="Genomic_DNA"/>
</dbReference>
<evidence type="ECO:0000313" key="2">
    <source>
        <dbReference type="Proteomes" id="UP001234178"/>
    </source>
</evidence>
<dbReference type="Proteomes" id="UP001234178">
    <property type="component" value="Unassembled WGS sequence"/>
</dbReference>
<gene>
    <name evidence="1" type="ORF">OUZ56_010583</name>
</gene>
<comment type="caution">
    <text evidence="1">The sequence shown here is derived from an EMBL/GenBank/DDBJ whole genome shotgun (WGS) entry which is preliminary data.</text>
</comment>
<sequence>MFFTCQPGRFQESTNAGCIERCLALADRSNALQTISSRRKDMIKVTFHQRNEIVDTMLNISTLAKGEFCFESKMQGLQPFKADGFPDQHVLSRHGLLHLEDGTLFLSRRVKARRENGKKAVSPVPPSD</sequence>
<name>A0ABR0AIY2_9CRUS</name>